<protein>
    <submittedName>
        <fullName evidence="1">DUF1007 domain-containing protein</fullName>
    </submittedName>
</protein>
<gene>
    <name evidence="1" type="ORF">C4N18_10930</name>
</gene>
<organism evidence="1 2">
    <name type="scientific">Fusobacterium varium ATCC 27725</name>
    <dbReference type="NCBI Taxonomy" id="469618"/>
    <lineage>
        <taxon>Bacteria</taxon>
        <taxon>Fusobacteriati</taxon>
        <taxon>Fusobacteriota</taxon>
        <taxon>Fusobacteriia</taxon>
        <taxon>Fusobacteriales</taxon>
        <taxon>Fusobacteriaceae</taxon>
        <taxon>Fusobacterium</taxon>
    </lineage>
</organism>
<dbReference type="Proteomes" id="UP000241238">
    <property type="component" value="Chromosome"/>
</dbReference>
<reference evidence="2" key="1">
    <citation type="journal article" date="2018" name="MSphere">
        <title>Fusobacterium Genomics Using MinION and Illumina Sequencing Enables Genome Completion and Correction.</title>
        <authorList>
            <person name="Todd S.M."/>
            <person name="Settlage R.E."/>
            <person name="Lahmers K.K."/>
            <person name="Slade D.J."/>
        </authorList>
    </citation>
    <scope>NUCLEOTIDE SEQUENCE [LARGE SCALE GENOMIC DNA]</scope>
    <source>
        <strain evidence="2">ATCC 27725</strain>
    </source>
</reference>
<dbReference type="RefSeq" id="WP_005948039.1">
    <property type="nucleotide sequence ID" value="NZ_CP028103.1"/>
</dbReference>
<dbReference type="Pfam" id="PF06226">
    <property type="entry name" value="DUF1007"/>
    <property type="match status" value="1"/>
</dbReference>
<sequence length="183" mass="21703">MKILIVTIYLSLITKVFSHPHVFFDASFLININQNTIQNISVDLSLDEMNTLVYQEELAPEKDGNVKKENIHFLKDVINHFHLSYNNSQPIKNNFIFESAFIIDNKLNIHIVFPLNKKLTQHDKIVFSMYDKEYYYTYDYNEYSLEDNIINSTLKINSTLMENRAKSFYFGMIYPLEFEVVFN</sequence>
<evidence type="ECO:0000313" key="2">
    <source>
        <dbReference type="Proteomes" id="UP000241238"/>
    </source>
</evidence>
<proteinExistence type="predicted"/>
<dbReference type="GeneID" id="77468507"/>
<name>A0ABN5JJ95_FUSVA</name>
<keyword evidence="2" id="KW-1185">Reference proteome</keyword>
<dbReference type="EMBL" id="CP028103">
    <property type="protein sequence ID" value="AVQ31700.1"/>
    <property type="molecule type" value="Genomic_DNA"/>
</dbReference>
<dbReference type="InterPro" id="IPR010412">
    <property type="entry name" value="DUF1007"/>
</dbReference>
<accession>A0ABN5JJ95</accession>
<evidence type="ECO:0000313" key="1">
    <source>
        <dbReference type="EMBL" id="AVQ31700.1"/>
    </source>
</evidence>